<keyword evidence="3" id="KW-1185">Reference proteome</keyword>
<dbReference type="InterPro" id="IPR002018">
    <property type="entry name" value="CarbesteraseB"/>
</dbReference>
<dbReference type="RefSeq" id="XP_016617995.1">
    <property type="nucleotide sequence ID" value="XM_016765950.1"/>
</dbReference>
<dbReference type="SUPFAM" id="SSF53474">
    <property type="entry name" value="alpha/beta-Hydrolases"/>
    <property type="match status" value="1"/>
</dbReference>
<accession>A0A0D2EMT5</accession>
<evidence type="ECO:0000259" key="1">
    <source>
        <dbReference type="Pfam" id="PF00135"/>
    </source>
</evidence>
<dbReference type="Pfam" id="PF00135">
    <property type="entry name" value="COesterase"/>
    <property type="match status" value="1"/>
</dbReference>
<organism evidence="2 3">
    <name type="scientific">Cladophialophora bantiana (strain ATCC 10958 / CBS 173.52 / CDC B-1940 / NIH 8579)</name>
    <name type="common">Xylohypha bantiana</name>
    <dbReference type="NCBI Taxonomy" id="1442370"/>
    <lineage>
        <taxon>Eukaryota</taxon>
        <taxon>Fungi</taxon>
        <taxon>Dikarya</taxon>
        <taxon>Ascomycota</taxon>
        <taxon>Pezizomycotina</taxon>
        <taxon>Eurotiomycetes</taxon>
        <taxon>Chaetothyriomycetidae</taxon>
        <taxon>Chaetothyriales</taxon>
        <taxon>Herpotrichiellaceae</taxon>
        <taxon>Cladophialophora</taxon>
    </lineage>
</organism>
<dbReference type="AlphaFoldDB" id="A0A0D2EMT5"/>
<evidence type="ECO:0000313" key="3">
    <source>
        <dbReference type="Proteomes" id="UP000053789"/>
    </source>
</evidence>
<gene>
    <name evidence="2" type="ORF">Z519_08222</name>
</gene>
<dbReference type="GeneID" id="27701150"/>
<dbReference type="Gene3D" id="3.40.50.1820">
    <property type="entry name" value="alpha/beta hydrolase"/>
    <property type="match status" value="1"/>
</dbReference>
<dbReference type="EMBL" id="KN846991">
    <property type="protein sequence ID" value="KIW91326.1"/>
    <property type="molecule type" value="Genomic_DNA"/>
</dbReference>
<dbReference type="PANTHER" id="PTHR43142:SF6">
    <property type="entry name" value="PUTATIVE (AFU_ORTHOLOGUE AFUA_7G01710)-RELATED"/>
    <property type="match status" value="1"/>
</dbReference>
<name>A0A0D2EMT5_CLAB1</name>
<sequence length="542" mass="59770">MASQVQQTHDVSVQIGNLQVQGFVNKAHKVANYLGIQYATIPARFRQSKLINLSEKSGVLDATRYGPRCPQNTVNRSETAHLYEGVRRSSEYPLDEFGCLRLNIYVPEGNHGTLPVLVWIHGGGFIFGDGNSEYDGNYLVKHALEKGKPIIFVAMNYRLGFFGFLTSKELRAEASADGETPFSNMAMHDQRVALLWIQKHIHHFGGDPSNTCIAGESAGGWSVLAHLRSDVPVCQRGIILSSPNLDFPEPEEAQETFDELVASTGVSPSASAEEKLTALRNLDSMEIVRLMVPRLATPLWDDKWFVYQDGNRPIAGPAPFAPWVKGIIAGSTTHEAALFGVTQWRTWSSQQFADRVKSAFPNAELAQELMNAYAISATSPAETCLQGFVDMATDSIFTGLPFTIAEEPSASPPISLYRFDQADTFSQSPLNGYAYHALDNSFFCRLPAVAGPGADPDMKETADRLSEATINFAYGSQPWETYSSNHSIMVFNGNKSGIVKLSEMDRWRRITMSGNLARAKGTWRSGNKLLGIRHSSMDRDRA</sequence>
<dbReference type="PANTHER" id="PTHR43142">
    <property type="entry name" value="CARBOXYLIC ESTER HYDROLASE"/>
    <property type="match status" value="1"/>
</dbReference>
<feature type="domain" description="Carboxylesterase type B" evidence="1">
    <location>
        <begin position="12"/>
        <end position="500"/>
    </location>
</feature>
<proteinExistence type="predicted"/>
<dbReference type="ESTHER" id="9euro-w9x3p0">
    <property type="family name" value="Fungal_carboxylesterase_lipase"/>
</dbReference>
<dbReference type="HOGENOM" id="CLU_006586_14_1_1"/>
<reference evidence="2" key="1">
    <citation type="submission" date="2015-01" db="EMBL/GenBank/DDBJ databases">
        <title>The Genome Sequence of Cladophialophora bantiana CBS 173.52.</title>
        <authorList>
            <consortium name="The Broad Institute Genomics Platform"/>
            <person name="Cuomo C."/>
            <person name="de Hoog S."/>
            <person name="Gorbushina A."/>
            <person name="Stielow B."/>
            <person name="Teixiera M."/>
            <person name="Abouelleil A."/>
            <person name="Chapman S.B."/>
            <person name="Priest M."/>
            <person name="Young S.K."/>
            <person name="Wortman J."/>
            <person name="Nusbaum C."/>
            <person name="Birren B."/>
        </authorList>
    </citation>
    <scope>NUCLEOTIDE SEQUENCE [LARGE SCALE GENOMIC DNA]</scope>
    <source>
        <strain evidence="2">CBS 173.52</strain>
    </source>
</reference>
<dbReference type="Proteomes" id="UP000053789">
    <property type="component" value="Unassembled WGS sequence"/>
</dbReference>
<dbReference type="InterPro" id="IPR029058">
    <property type="entry name" value="AB_hydrolase_fold"/>
</dbReference>
<evidence type="ECO:0000313" key="2">
    <source>
        <dbReference type="EMBL" id="KIW91326.1"/>
    </source>
</evidence>
<dbReference type="OrthoDB" id="4137226at2759"/>
<dbReference type="VEuPathDB" id="FungiDB:Z519_08222"/>
<protein>
    <recommendedName>
        <fullName evidence="1">Carboxylesterase type B domain-containing protein</fullName>
    </recommendedName>
</protein>